<feature type="non-terminal residue" evidence="3">
    <location>
        <position position="157"/>
    </location>
</feature>
<organism evidence="3 4">
    <name type="scientific">Hanseniaspora valbyensis NRRL Y-1626</name>
    <dbReference type="NCBI Taxonomy" id="766949"/>
    <lineage>
        <taxon>Eukaryota</taxon>
        <taxon>Fungi</taxon>
        <taxon>Dikarya</taxon>
        <taxon>Ascomycota</taxon>
        <taxon>Saccharomycotina</taxon>
        <taxon>Saccharomycetes</taxon>
        <taxon>Saccharomycodales</taxon>
        <taxon>Saccharomycodaceae</taxon>
        <taxon>Hanseniaspora</taxon>
    </lineage>
</organism>
<dbReference type="AlphaFoldDB" id="A0A1B7TAZ4"/>
<feature type="domain" description="DNA mismatch repair protein MutS-like N-terminal" evidence="1">
    <location>
        <begin position="1"/>
        <end position="98"/>
    </location>
</feature>
<evidence type="ECO:0000313" key="4">
    <source>
        <dbReference type="Proteomes" id="UP000092321"/>
    </source>
</evidence>
<dbReference type="Pfam" id="PF05188">
    <property type="entry name" value="MutS_II"/>
    <property type="match status" value="1"/>
</dbReference>
<accession>A0A1B7TAZ4</accession>
<proteinExistence type="predicted"/>
<dbReference type="GO" id="GO:0005524">
    <property type="term" value="F:ATP binding"/>
    <property type="evidence" value="ECO:0007669"/>
    <property type="project" value="InterPro"/>
</dbReference>
<dbReference type="OrthoDB" id="2534523at2759"/>
<feature type="non-terminal residue" evidence="3">
    <location>
        <position position="1"/>
    </location>
</feature>
<dbReference type="InterPro" id="IPR007860">
    <property type="entry name" value="DNA_mmatch_repair_MutS_con_dom"/>
</dbReference>
<protein>
    <recommendedName>
        <fullName evidence="5">DNA mismatch repair protein MutS-like N-terminal domain-containing protein</fullName>
    </recommendedName>
</protein>
<dbReference type="InterPro" id="IPR007695">
    <property type="entry name" value="DNA_mismatch_repair_MutS-lik_N"/>
</dbReference>
<evidence type="ECO:0000313" key="3">
    <source>
        <dbReference type="EMBL" id="OBA25904.1"/>
    </source>
</evidence>
<evidence type="ECO:0000259" key="1">
    <source>
        <dbReference type="Pfam" id="PF01624"/>
    </source>
</evidence>
<dbReference type="Gene3D" id="3.30.420.110">
    <property type="entry name" value="MutS, connector domain"/>
    <property type="match status" value="1"/>
</dbReference>
<dbReference type="GO" id="GO:0030983">
    <property type="term" value="F:mismatched DNA binding"/>
    <property type="evidence" value="ECO:0007669"/>
    <property type="project" value="InterPro"/>
</dbReference>
<dbReference type="InterPro" id="IPR036678">
    <property type="entry name" value="MutS_con_dom_sf"/>
</dbReference>
<sequence length="157" mass="18071">IVLVNVGSFYELYFEQAYNYSKLLNINLVSKKIAGNKYNIPFSGFPTFQLSKFLNIIIKEHNMKAVIVDQIDDKIDPKNKIINRKVTRIITPGTYIEDALQHTLDNVFTAAVHLNEKNNKIGFSWTDLSTGELYSMSCDKQSLQYHLQRINPQEVIV</sequence>
<keyword evidence="4" id="KW-1185">Reference proteome</keyword>
<dbReference type="InterPro" id="IPR016151">
    <property type="entry name" value="DNA_mismatch_repair_MutS_N"/>
</dbReference>
<dbReference type="Pfam" id="PF01624">
    <property type="entry name" value="MutS_I"/>
    <property type="match status" value="1"/>
</dbReference>
<feature type="domain" description="DNA mismatch repair protein MutS connector" evidence="2">
    <location>
        <begin position="110"/>
        <end position="157"/>
    </location>
</feature>
<dbReference type="Proteomes" id="UP000092321">
    <property type="component" value="Unassembled WGS sequence"/>
</dbReference>
<evidence type="ECO:0008006" key="5">
    <source>
        <dbReference type="Google" id="ProtNLM"/>
    </source>
</evidence>
<dbReference type="SUPFAM" id="SSF53150">
    <property type="entry name" value="DNA repair protein MutS, domain II"/>
    <property type="match status" value="1"/>
</dbReference>
<dbReference type="Gene3D" id="3.40.1170.10">
    <property type="entry name" value="DNA repair protein MutS, domain I"/>
    <property type="match status" value="1"/>
</dbReference>
<dbReference type="GO" id="GO:0006298">
    <property type="term" value="P:mismatch repair"/>
    <property type="evidence" value="ECO:0007669"/>
    <property type="project" value="InterPro"/>
</dbReference>
<comment type="caution">
    <text evidence="3">The sequence shown here is derived from an EMBL/GenBank/DDBJ whole genome shotgun (WGS) entry which is preliminary data.</text>
</comment>
<dbReference type="EMBL" id="LXPE01000035">
    <property type="protein sequence ID" value="OBA25904.1"/>
    <property type="molecule type" value="Genomic_DNA"/>
</dbReference>
<dbReference type="SUPFAM" id="SSF55271">
    <property type="entry name" value="DNA repair protein MutS, domain I"/>
    <property type="match status" value="1"/>
</dbReference>
<evidence type="ECO:0000259" key="2">
    <source>
        <dbReference type="Pfam" id="PF05188"/>
    </source>
</evidence>
<gene>
    <name evidence="3" type="ORF">HANVADRAFT_13696</name>
</gene>
<name>A0A1B7TAZ4_9ASCO</name>
<reference evidence="4" key="1">
    <citation type="journal article" date="2016" name="Proc. Natl. Acad. Sci. U.S.A.">
        <title>Comparative genomics of biotechnologically important yeasts.</title>
        <authorList>
            <person name="Riley R."/>
            <person name="Haridas S."/>
            <person name="Wolfe K.H."/>
            <person name="Lopes M.R."/>
            <person name="Hittinger C.T."/>
            <person name="Goeker M."/>
            <person name="Salamov A.A."/>
            <person name="Wisecaver J.H."/>
            <person name="Long T.M."/>
            <person name="Calvey C.H."/>
            <person name="Aerts A.L."/>
            <person name="Barry K.W."/>
            <person name="Choi C."/>
            <person name="Clum A."/>
            <person name="Coughlan A.Y."/>
            <person name="Deshpande S."/>
            <person name="Douglass A.P."/>
            <person name="Hanson S.J."/>
            <person name="Klenk H.-P."/>
            <person name="LaButti K.M."/>
            <person name="Lapidus A."/>
            <person name="Lindquist E.A."/>
            <person name="Lipzen A.M."/>
            <person name="Meier-Kolthoff J.P."/>
            <person name="Ohm R.A."/>
            <person name="Otillar R.P."/>
            <person name="Pangilinan J.L."/>
            <person name="Peng Y."/>
            <person name="Rokas A."/>
            <person name="Rosa C.A."/>
            <person name="Scheuner C."/>
            <person name="Sibirny A.A."/>
            <person name="Slot J.C."/>
            <person name="Stielow J.B."/>
            <person name="Sun H."/>
            <person name="Kurtzman C.P."/>
            <person name="Blackwell M."/>
            <person name="Grigoriev I.V."/>
            <person name="Jeffries T.W."/>
        </authorList>
    </citation>
    <scope>NUCLEOTIDE SEQUENCE [LARGE SCALE GENOMIC DNA]</scope>
    <source>
        <strain evidence="4">NRRL Y-1626</strain>
    </source>
</reference>